<keyword evidence="3" id="KW-1185">Reference proteome</keyword>
<protein>
    <submittedName>
        <fullName evidence="2">Uncharacterized protein</fullName>
    </submittedName>
</protein>
<sequence length="211" mass="21064">MAVEVAVTVKVAMAVEVPVAIAVEVAMAVEVKMEVAVAMAVERAACSAYDPYVGAFHGLVPFAVRTKGDVVHAPAPLVAPDTGDVFDAVEVHSAASHGLAFLAPAAPPTISGAFDAAAMPTPPEAQAGAPPAYAVSAAARANLASARIVAHAHCGRGTTRADAHAVALVPGKGLRLLHITSTLNAEDALGDSAPVHATDVGSATPEPRHAA</sequence>
<comment type="caution">
    <text evidence="2">The sequence shown here is derived from an EMBL/GenBank/DDBJ whole genome shotgun (WGS) entry which is preliminary data.</text>
</comment>
<dbReference type="Proteomes" id="UP000660262">
    <property type="component" value="Unassembled WGS sequence"/>
</dbReference>
<reference evidence="2" key="1">
    <citation type="submission" date="2020-10" db="EMBL/GenBank/DDBJ databases">
        <title>Unveiling of a novel bifunctional photoreceptor, Dualchrome1, isolated from a cosmopolitan green alga.</title>
        <authorList>
            <person name="Suzuki S."/>
            <person name="Kawachi M."/>
        </authorList>
    </citation>
    <scope>NUCLEOTIDE SEQUENCE</scope>
    <source>
        <strain evidence="2">NIES 2893</strain>
    </source>
</reference>
<dbReference type="AlphaFoldDB" id="A0A830H2K0"/>
<accession>A0A830H2K0</accession>
<evidence type="ECO:0000313" key="2">
    <source>
        <dbReference type="EMBL" id="GHP01366.1"/>
    </source>
</evidence>
<proteinExistence type="predicted"/>
<feature type="region of interest" description="Disordered" evidence="1">
    <location>
        <begin position="190"/>
        <end position="211"/>
    </location>
</feature>
<evidence type="ECO:0000256" key="1">
    <source>
        <dbReference type="SAM" id="MobiDB-lite"/>
    </source>
</evidence>
<dbReference type="EMBL" id="BNJQ01000001">
    <property type="protein sequence ID" value="GHP01366.1"/>
    <property type="molecule type" value="Genomic_DNA"/>
</dbReference>
<gene>
    <name evidence="2" type="ORF">PPROV_000012200</name>
</gene>
<evidence type="ECO:0000313" key="3">
    <source>
        <dbReference type="Proteomes" id="UP000660262"/>
    </source>
</evidence>
<organism evidence="2 3">
    <name type="scientific">Pycnococcus provasolii</name>
    <dbReference type="NCBI Taxonomy" id="41880"/>
    <lineage>
        <taxon>Eukaryota</taxon>
        <taxon>Viridiplantae</taxon>
        <taxon>Chlorophyta</taxon>
        <taxon>Pseudoscourfieldiophyceae</taxon>
        <taxon>Pseudoscourfieldiales</taxon>
        <taxon>Pycnococcaceae</taxon>
        <taxon>Pycnococcus</taxon>
    </lineage>
</organism>
<name>A0A830H2K0_9CHLO</name>